<evidence type="ECO:0000313" key="3">
    <source>
        <dbReference type="Proteomes" id="UP000199451"/>
    </source>
</evidence>
<dbReference type="EMBL" id="FNHL01000002">
    <property type="protein sequence ID" value="SDM52106.1"/>
    <property type="molecule type" value="Genomic_DNA"/>
</dbReference>
<dbReference type="Proteomes" id="UP000199451">
    <property type="component" value="Unassembled WGS sequence"/>
</dbReference>
<organism evidence="2 3">
    <name type="scientific">Halogranum gelatinilyticum</name>
    <dbReference type="NCBI Taxonomy" id="660521"/>
    <lineage>
        <taxon>Archaea</taxon>
        <taxon>Methanobacteriati</taxon>
        <taxon>Methanobacteriota</taxon>
        <taxon>Stenosarchaea group</taxon>
        <taxon>Halobacteria</taxon>
        <taxon>Halobacteriales</taxon>
        <taxon>Haloferacaceae</taxon>
    </lineage>
</organism>
<reference evidence="3" key="1">
    <citation type="submission" date="2016-10" db="EMBL/GenBank/DDBJ databases">
        <authorList>
            <person name="Varghese N."/>
            <person name="Submissions S."/>
        </authorList>
    </citation>
    <scope>NUCLEOTIDE SEQUENCE [LARGE SCALE GENOMIC DNA]</scope>
    <source>
        <strain evidence="3">CGMCC 1.10119</strain>
    </source>
</reference>
<dbReference type="AlphaFoldDB" id="A0A1G9TWH1"/>
<gene>
    <name evidence="2" type="ORF">SAMN04487949_1944</name>
</gene>
<evidence type="ECO:0000313" key="2">
    <source>
        <dbReference type="EMBL" id="SDM52106.1"/>
    </source>
</evidence>
<keyword evidence="3" id="KW-1185">Reference proteome</keyword>
<evidence type="ECO:0000256" key="1">
    <source>
        <dbReference type="SAM" id="MobiDB-lite"/>
    </source>
</evidence>
<name>A0A1G9TWH1_9EURY</name>
<feature type="region of interest" description="Disordered" evidence="1">
    <location>
        <begin position="1"/>
        <end position="41"/>
    </location>
</feature>
<accession>A0A1G9TWH1</accession>
<protein>
    <submittedName>
        <fullName evidence="2">Uncharacterized protein</fullName>
    </submittedName>
</protein>
<sequence length="55" mass="6315">MSPSPINPESHYNSSSYHKEDSNPKKRSQSLDSPKNCKENRNQCHLSSCKYGFQI</sequence>
<proteinExistence type="predicted"/>